<dbReference type="Pfam" id="PF16976">
    <property type="entry name" value="RcpC"/>
    <property type="match status" value="1"/>
</dbReference>
<feature type="region of interest" description="Disordered" evidence="1">
    <location>
        <begin position="1"/>
        <end position="43"/>
    </location>
</feature>
<protein>
    <submittedName>
        <fullName evidence="3">Flp pilus assembly protein CpaB</fullName>
    </submittedName>
</protein>
<dbReference type="PROSITE" id="PS50844">
    <property type="entry name" value="AFP_LIKE"/>
    <property type="match status" value="1"/>
</dbReference>
<accession>A0A2R4XI46</accession>
<dbReference type="CDD" id="cd11615">
    <property type="entry name" value="SAF_NeuB_like"/>
    <property type="match status" value="1"/>
</dbReference>
<proteinExistence type="predicted"/>
<name>A0A2R4XI46_9BURK</name>
<dbReference type="Proteomes" id="UP000244571">
    <property type="component" value="Chromosome"/>
</dbReference>
<sequence length="337" mass="35807">MTSSASHPNPDKVSAGPSSGPAAPPAKGMAGAVQRSLPPGTQASQVSTVVSSRHRQPSALRKWGLRLAAPVVLAGATIYAVNQYMNTRQSTSPGTEGPTLVERIVAAENLQSGIEIDIHNLALREVPHSWAGPDSVAPDEIESLLGMRLTQDLAAGTPLTFSMIRRAQPNEFLDLLEPGRRAVTLPVGRITASAGLLQPGEYIDLFVTFEHRGRRITSLLMSQIRVLHVSRSDGEGYQNEQELLTLDVTTEQAAKLIAAQQGGVLTAVQMPAPALTDQGSAHSQTRTSRSRSGQTLHTRPAANHLAGFAGVEASFEQLEVPDILYGDQESASAQDHS</sequence>
<evidence type="ECO:0000259" key="2">
    <source>
        <dbReference type="PROSITE" id="PS50844"/>
    </source>
</evidence>
<dbReference type="EMBL" id="CP028901">
    <property type="protein sequence ID" value="AWB33470.1"/>
    <property type="molecule type" value="Genomic_DNA"/>
</dbReference>
<evidence type="ECO:0000313" key="4">
    <source>
        <dbReference type="Proteomes" id="UP000244571"/>
    </source>
</evidence>
<dbReference type="AlphaFoldDB" id="A0A2R4XI46"/>
<dbReference type="Pfam" id="PF08666">
    <property type="entry name" value="SAF"/>
    <property type="match status" value="1"/>
</dbReference>
<feature type="region of interest" description="Disordered" evidence="1">
    <location>
        <begin position="276"/>
        <end position="297"/>
    </location>
</feature>
<dbReference type="KEGG" id="boz:DBV39_06840"/>
<dbReference type="InterPro" id="IPR013974">
    <property type="entry name" value="SAF"/>
</dbReference>
<feature type="domain" description="AFP-like" evidence="2">
    <location>
        <begin position="103"/>
        <end position="167"/>
    </location>
</feature>
<dbReference type="SUPFAM" id="SSF51269">
    <property type="entry name" value="AFP III-like domain"/>
    <property type="match status" value="1"/>
</dbReference>
<dbReference type="OrthoDB" id="2037472at2"/>
<dbReference type="InterPro" id="IPR036732">
    <property type="entry name" value="AFP_Neu5c_C_sf"/>
</dbReference>
<dbReference type="InterPro" id="IPR017592">
    <property type="entry name" value="Pilus_assmbl_Flp-typ_CpaB"/>
</dbReference>
<evidence type="ECO:0000256" key="1">
    <source>
        <dbReference type="SAM" id="MobiDB-lite"/>
    </source>
</evidence>
<keyword evidence="4" id="KW-1185">Reference proteome</keyword>
<reference evidence="3 4" key="1">
    <citation type="submission" date="2018-04" db="EMBL/GenBank/DDBJ databases">
        <title>Bordetella sp. HZ20 isolated from seawater.</title>
        <authorList>
            <person name="Sun C."/>
        </authorList>
    </citation>
    <scope>NUCLEOTIDE SEQUENCE [LARGE SCALE GENOMIC DNA]</scope>
    <source>
        <strain evidence="3 4">HZ20</strain>
    </source>
</reference>
<organism evidence="3 4">
    <name type="scientific">Orrella marina</name>
    <dbReference type="NCBI Taxonomy" id="2163011"/>
    <lineage>
        <taxon>Bacteria</taxon>
        <taxon>Pseudomonadati</taxon>
        <taxon>Pseudomonadota</taxon>
        <taxon>Betaproteobacteria</taxon>
        <taxon>Burkholderiales</taxon>
        <taxon>Alcaligenaceae</taxon>
        <taxon>Orrella</taxon>
    </lineage>
</organism>
<feature type="compositionally biased region" description="Low complexity" evidence="1">
    <location>
        <begin position="14"/>
        <end position="32"/>
    </location>
</feature>
<gene>
    <name evidence="3" type="primary">cpaB</name>
    <name evidence="3" type="ORF">DBV39_06840</name>
</gene>
<dbReference type="InterPro" id="IPR006190">
    <property type="entry name" value="SAF_AFP_Neu5Ac"/>
</dbReference>
<dbReference type="NCBIfam" id="TIGR03177">
    <property type="entry name" value="pilus_cpaB"/>
    <property type="match status" value="1"/>
</dbReference>
<evidence type="ECO:0000313" key="3">
    <source>
        <dbReference type="EMBL" id="AWB33470.1"/>
    </source>
</evidence>
<dbReference type="RefSeq" id="WP_108620899.1">
    <property type="nucleotide sequence ID" value="NZ_CP028901.1"/>
</dbReference>
<dbReference type="SMART" id="SM00858">
    <property type="entry name" value="SAF"/>
    <property type="match status" value="1"/>
</dbReference>
<feature type="compositionally biased region" description="Low complexity" evidence="1">
    <location>
        <begin position="283"/>
        <end position="295"/>
    </location>
</feature>
<dbReference type="InterPro" id="IPR057736">
    <property type="entry name" value="SAF_PseI/NeuA/NeuB"/>
</dbReference>
<dbReference type="InterPro" id="IPR031571">
    <property type="entry name" value="RcpC_dom"/>
</dbReference>